<dbReference type="Gene3D" id="2.30.30.40">
    <property type="entry name" value="SH3 Domains"/>
    <property type="match status" value="1"/>
</dbReference>
<keyword evidence="4" id="KW-1185">Reference proteome</keyword>
<dbReference type="EMBL" id="ADLN01000120">
    <property type="protein sequence ID" value="EHI57624.1"/>
    <property type="molecule type" value="Genomic_DNA"/>
</dbReference>
<dbReference type="InterPro" id="IPR001223">
    <property type="entry name" value="Glyco_hydro18_cat"/>
</dbReference>
<feature type="domain" description="GH18" evidence="2">
    <location>
        <begin position="244"/>
        <end position="553"/>
    </location>
</feature>
<dbReference type="Gene3D" id="3.20.20.80">
    <property type="entry name" value="Glycosidases"/>
    <property type="match status" value="1"/>
</dbReference>
<dbReference type="SUPFAM" id="SSF51445">
    <property type="entry name" value="(Trans)glycosidases"/>
    <property type="match status" value="1"/>
</dbReference>
<dbReference type="InterPro" id="IPR029070">
    <property type="entry name" value="Chitinase_insertion_sf"/>
</dbReference>
<evidence type="ECO:0000313" key="3">
    <source>
        <dbReference type="EMBL" id="EHI57624.1"/>
    </source>
</evidence>
<accession>G5IMK5</accession>
<sequence length="553" mass="61883">MKRRLAPIIAAIGAILLIITGFIGAYFIIKYLPSNEMADKQQLLQVQGEQTAIYFNSELQESKAITRDGQTYLPITWVNENINERFYWDDIEKLLVYTLPETIVYADKRTTGSTGAPLLLVEDTDVYLSLGLISNYTDVQVKAYENDGVNRAFIDNTWGEWTLATSKKETEARVKGGIKSPIITNVPKGAELRILEQLEDWSRVETSDGYIGYVENRTIGNIRQVPQISMFETPVYTNISLDEKVSLAFHQVMSDDANDAMETLIANTKGVNVIAPTWFALTDNKGNYHSYGSREYVDKAHAMGMQVWGVLDNFNKGDDVNSGILFAQTSVRKDLISNLMAEVESLGLDGINLDIEGIKPSAGPHYVQFIRELSIECRKNGIILSVDNYVPTDYTSFYNRAEQGRVADYVIIMGYDEHYAGGDAGSVASLPYVKKGIEDTCSIVPKEKVINAIPLYTRVWTDNNGKISSSALGIAAAKAWVEEKQVDLYWQEEMGQYYGELQTDEGLKMVWMEEEKSIGLKMDAIKDAELAGVAVWKLGFEPADIWDVVKVNE</sequence>
<dbReference type="RefSeq" id="WP_006782721.1">
    <property type="nucleotide sequence ID" value="NZ_CP040506.1"/>
</dbReference>
<dbReference type="InterPro" id="IPR017853">
    <property type="entry name" value="GH"/>
</dbReference>
<dbReference type="InterPro" id="IPR011583">
    <property type="entry name" value="Chitinase_II/V-like_cat"/>
</dbReference>
<proteinExistence type="predicted"/>
<dbReference type="AlphaFoldDB" id="G5IMK5"/>
<organism evidence="3 4">
    <name type="scientific">Hungatella hathewayi WAL-18680</name>
    <dbReference type="NCBI Taxonomy" id="742737"/>
    <lineage>
        <taxon>Bacteria</taxon>
        <taxon>Bacillati</taxon>
        <taxon>Bacillota</taxon>
        <taxon>Clostridia</taxon>
        <taxon>Lachnospirales</taxon>
        <taxon>Lachnospiraceae</taxon>
        <taxon>Hungatella</taxon>
    </lineage>
</organism>
<reference evidence="3 4" key="1">
    <citation type="submission" date="2011-08" db="EMBL/GenBank/DDBJ databases">
        <title>The Genome Sequence of Clostridium hathewayi WAL-18680.</title>
        <authorList>
            <consortium name="The Broad Institute Genome Sequencing Platform"/>
            <person name="Earl A."/>
            <person name="Ward D."/>
            <person name="Feldgarden M."/>
            <person name="Gevers D."/>
            <person name="Finegold S.M."/>
            <person name="Summanen P.H."/>
            <person name="Molitoris D.R."/>
            <person name="Song M."/>
            <person name="Daigneault M."/>
            <person name="Allen-Vercoe E."/>
            <person name="Young S.K."/>
            <person name="Zeng Q."/>
            <person name="Gargeya S."/>
            <person name="Fitzgerald M."/>
            <person name="Haas B."/>
            <person name="Abouelleil A."/>
            <person name="Alvarado L."/>
            <person name="Arachchi H.M."/>
            <person name="Berlin A."/>
            <person name="Brown A."/>
            <person name="Chapman S.B."/>
            <person name="Chen Z."/>
            <person name="Dunbar C."/>
            <person name="Freedman E."/>
            <person name="Gearin G."/>
            <person name="Gellesch M."/>
            <person name="Goldberg J."/>
            <person name="Griggs A."/>
            <person name="Gujja S."/>
            <person name="Heiman D."/>
            <person name="Howarth C."/>
            <person name="Larson L."/>
            <person name="Lui A."/>
            <person name="MacDonald P.J.P."/>
            <person name="Montmayeur A."/>
            <person name="Murphy C."/>
            <person name="Neiman D."/>
            <person name="Pearson M."/>
            <person name="Priest M."/>
            <person name="Roberts A."/>
            <person name="Saif S."/>
            <person name="Shea T."/>
            <person name="Shenoy N."/>
            <person name="Sisk P."/>
            <person name="Stolte C."/>
            <person name="Sykes S."/>
            <person name="Wortman J."/>
            <person name="Nusbaum C."/>
            <person name="Birren B."/>
        </authorList>
    </citation>
    <scope>NUCLEOTIDE SEQUENCE [LARGE SCALE GENOMIC DNA]</scope>
    <source>
        <strain evidence="3 4">WAL-18680</strain>
    </source>
</reference>
<gene>
    <name evidence="3" type="ORF">HMPREF9473_04733</name>
</gene>
<dbReference type="Gene3D" id="3.10.50.10">
    <property type="match status" value="1"/>
</dbReference>
<evidence type="ECO:0000256" key="1">
    <source>
        <dbReference type="SAM" id="Phobius"/>
    </source>
</evidence>
<keyword evidence="1" id="KW-1133">Transmembrane helix</keyword>
<dbReference type="PROSITE" id="PS51910">
    <property type="entry name" value="GH18_2"/>
    <property type="match status" value="1"/>
</dbReference>
<dbReference type="SMART" id="SM00636">
    <property type="entry name" value="Glyco_18"/>
    <property type="match status" value="1"/>
</dbReference>
<dbReference type="PATRIC" id="fig|742737.3.peg.4721"/>
<feature type="transmembrane region" description="Helical" evidence="1">
    <location>
        <begin position="7"/>
        <end position="29"/>
    </location>
</feature>
<dbReference type="Pfam" id="PF08239">
    <property type="entry name" value="SH3_3"/>
    <property type="match status" value="1"/>
</dbReference>
<name>G5IMK5_9FIRM</name>
<protein>
    <recommendedName>
        <fullName evidence="2">GH18 domain-containing protein</fullName>
    </recommendedName>
</protein>
<dbReference type="GO" id="GO:0005975">
    <property type="term" value="P:carbohydrate metabolic process"/>
    <property type="evidence" value="ECO:0007669"/>
    <property type="project" value="InterPro"/>
</dbReference>
<dbReference type="GO" id="GO:0008061">
    <property type="term" value="F:chitin binding"/>
    <property type="evidence" value="ECO:0007669"/>
    <property type="project" value="InterPro"/>
</dbReference>
<dbReference type="PANTHER" id="PTHR46066:SF2">
    <property type="entry name" value="CHITINASE DOMAIN-CONTAINING PROTEIN 1"/>
    <property type="match status" value="1"/>
</dbReference>
<dbReference type="InterPro" id="IPR003646">
    <property type="entry name" value="SH3-like_bac-type"/>
</dbReference>
<dbReference type="HOGENOM" id="CLU_020253_0_0_9"/>
<keyword evidence="1" id="KW-0472">Membrane</keyword>
<dbReference type="Pfam" id="PF00704">
    <property type="entry name" value="Glyco_hydro_18"/>
    <property type="match status" value="1"/>
</dbReference>
<dbReference type="Proteomes" id="UP000005384">
    <property type="component" value="Unassembled WGS sequence"/>
</dbReference>
<evidence type="ECO:0000313" key="4">
    <source>
        <dbReference type="Proteomes" id="UP000005384"/>
    </source>
</evidence>
<dbReference type="PANTHER" id="PTHR46066">
    <property type="entry name" value="CHITINASE DOMAIN-CONTAINING PROTEIN 1 FAMILY MEMBER"/>
    <property type="match status" value="1"/>
</dbReference>
<comment type="caution">
    <text evidence="3">The sequence shown here is derived from an EMBL/GenBank/DDBJ whole genome shotgun (WGS) entry which is preliminary data.</text>
</comment>
<evidence type="ECO:0000259" key="2">
    <source>
        <dbReference type="PROSITE" id="PS51910"/>
    </source>
</evidence>
<keyword evidence="1" id="KW-0812">Transmembrane</keyword>